<feature type="transmembrane region" description="Helical" evidence="1">
    <location>
        <begin position="144"/>
        <end position="163"/>
    </location>
</feature>
<reference evidence="2" key="1">
    <citation type="submission" date="2024-10" db="EMBL/GenBank/DDBJ databases">
        <authorList>
            <person name="Ryan C."/>
        </authorList>
    </citation>
    <scope>NUCLEOTIDE SEQUENCE [LARGE SCALE GENOMIC DNA]</scope>
</reference>
<dbReference type="Pfam" id="PF20100">
    <property type="entry name" value="DUF6490"/>
    <property type="match status" value="1"/>
</dbReference>
<evidence type="ECO:0000313" key="2">
    <source>
        <dbReference type="EMBL" id="CAL5050978.1"/>
    </source>
</evidence>
<organism evidence="2 3">
    <name type="scientific">Urochloa decumbens</name>
    <dbReference type="NCBI Taxonomy" id="240449"/>
    <lineage>
        <taxon>Eukaryota</taxon>
        <taxon>Viridiplantae</taxon>
        <taxon>Streptophyta</taxon>
        <taxon>Embryophyta</taxon>
        <taxon>Tracheophyta</taxon>
        <taxon>Spermatophyta</taxon>
        <taxon>Magnoliopsida</taxon>
        <taxon>Liliopsida</taxon>
        <taxon>Poales</taxon>
        <taxon>Poaceae</taxon>
        <taxon>PACMAD clade</taxon>
        <taxon>Panicoideae</taxon>
        <taxon>Panicodae</taxon>
        <taxon>Paniceae</taxon>
        <taxon>Melinidinae</taxon>
        <taxon>Urochloa</taxon>
    </lineage>
</organism>
<dbReference type="EMBL" id="OZ075146">
    <property type="protein sequence ID" value="CAL5050978.1"/>
    <property type="molecule type" value="Genomic_DNA"/>
</dbReference>
<name>A0ABC9E610_9POAL</name>
<protein>
    <submittedName>
        <fullName evidence="2">Uncharacterized protein</fullName>
    </submittedName>
</protein>
<proteinExistence type="predicted"/>
<feature type="transmembrane region" description="Helical" evidence="1">
    <location>
        <begin position="62"/>
        <end position="80"/>
    </location>
</feature>
<keyword evidence="1" id="KW-1133">Transmembrane helix</keyword>
<dbReference type="AlphaFoldDB" id="A0ABC9E610"/>
<dbReference type="InterPro" id="IPR045501">
    <property type="entry name" value="DUF6490"/>
</dbReference>
<evidence type="ECO:0000256" key="1">
    <source>
        <dbReference type="SAM" id="Phobius"/>
    </source>
</evidence>
<dbReference type="PANTHER" id="PTHR46610:SF11">
    <property type="entry name" value="PGG DOMAIN-CONTAINING PROTEIN"/>
    <property type="match status" value="1"/>
</dbReference>
<feature type="transmembrane region" description="Helical" evidence="1">
    <location>
        <begin position="32"/>
        <end position="50"/>
    </location>
</feature>
<dbReference type="Proteomes" id="UP001497457">
    <property type="component" value="Chromosome 36b"/>
</dbReference>
<gene>
    <name evidence="2" type="ORF">URODEC1_LOCUS91860</name>
</gene>
<evidence type="ECO:0000313" key="3">
    <source>
        <dbReference type="Proteomes" id="UP001497457"/>
    </source>
</evidence>
<accession>A0ABC9E610</accession>
<keyword evidence="1" id="KW-0472">Membrane</keyword>
<sequence>MDRRSALTNLGFAALAFDSGLAIYNSWGDACSVAFVLAADAALALLFLCLRKFELTRGGGRNTKAAVWALTTLLMVMFASRVAPPMPPAVAGVVWVMAVERARGGARDNNMASAYSALARVGLAVLACNAALDAHDTRRDDTVSSALVLVCFSGLVMLTGLFVRAFARAHGGGHGHGY</sequence>
<keyword evidence="3" id="KW-1185">Reference proteome</keyword>
<feature type="transmembrane region" description="Helical" evidence="1">
    <location>
        <begin position="114"/>
        <end position="132"/>
    </location>
</feature>
<keyword evidence="1" id="KW-0812">Transmembrane</keyword>
<dbReference type="PANTHER" id="PTHR46610">
    <property type="entry name" value="OS05G0181300 PROTEIN"/>
    <property type="match status" value="1"/>
</dbReference>